<evidence type="ECO:0000256" key="3">
    <source>
        <dbReference type="ARBA" id="ARBA00022989"/>
    </source>
</evidence>
<feature type="transmembrane region" description="Helical" evidence="5">
    <location>
        <begin position="320"/>
        <end position="343"/>
    </location>
</feature>
<keyword evidence="5" id="KW-0874">Quinone</keyword>
<evidence type="ECO:0000256" key="2">
    <source>
        <dbReference type="ARBA" id="ARBA00022692"/>
    </source>
</evidence>
<evidence type="ECO:0000256" key="5">
    <source>
        <dbReference type="HAMAP-Rule" id="MF_01350"/>
    </source>
</evidence>
<dbReference type="NCBIfam" id="NF004741">
    <property type="entry name" value="PRK06076.1-2"/>
    <property type="match status" value="1"/>
</dbReference>
<dbReference type="EC" id="7.1.1.-" evidence="5"/>
<dbReference type="GO" id="GO:0016655">
    <property type="term" value="F:oxidoreductase activity, acting on NAD(P)H, quinone or similar compound as acceptor"/>
    <property type="evidence" value="ECO:0007669"/>
    <property type="project" value="UniProtKB-UniRule"/>
</dbReference>
<comment type="subunit">
    <text evidence="5">NDH-1 is composed of 14 different subunits. Subunits NuoA, H, J, K, L, M, N constitute the membrane sector of the complex.</text>
</comment>
<feature type="transmembrane region" description="Helical" evidence="5">
    <location>
        <begin position="27"/>
        <end position="54"/>
    </location>
</feature>
<dbReference type="GO" id="GO:0009060">
    <property type="term" value="P:aerobic respiration"/>
    <property type="evidence" value="ECO:0007669"/>
    <property type="project" value="TreeGrafter"/>
</dbReference>
<evidence type="ECO:0000256" key="6">
    <source>
        <dbReference type="RuleBase" id="RU000471"/>
    </source>
</evidence>
<dbReference type="Proteomes" id="UP000178187">
    <property type="component" value="Unassembled WGS sequence"/>
</dbReference>
<gene>
    <name evidence="5" type="primary">nuoH</name>
    <name evidence="7" type="ORF">A3G33_09640</name>
</gene>
<dbReference type="PROSITE" id="PS00668">
    <property type="entry name" value="COMPLEX1_ND1_2"/>
    <property type="match status" value="1"/>
</dbReference>
<keyword evidence="2 5" id="KW-0812">Transmembrane</keyword>
<protein>
    <recommendedName>
        <fullName evidence="5">NADH-quinone oxidoreductase subunit H</fullName>
        <ecNumber evidence="5">7.1.1.-</ecNumber>
    </recommendedName>
    <alternativeName>
        <fullName evidence="5">NADH dehydrogenase I subunit H</fullName>
    </alternativeName>
    <alternativeName>
        <fullName evidence="5">NDH-1 subunit H</fullName>
    </alternativeName>
</protein>
<feature type="transmembrane region" description="Helical" evidence="5">
    <location>
        <begin position="349"/>
        <end position="368"/>
    </location>
</feature>
<comment type="similarity">
    <text evidence="5 6">Belongs to the complex I subunit 1 family.</text>
</comment>
<proteinExistence type="inferred from homology"/>
<sequence length="384" mass="43377">MLNTIDQIFIKAKQIILDILSPFLPEWMMILISIFIVIVTLCVFGPVVMMYLTLLERKFIGRMQNRYGPNRCGIFGLLQPLSDGIKMFTKEDIVPQKADPFAHFLGPITVIIPSLLVFSVIPFGRNMIPSDLSIGILFFFAVASTSTLWIFTAAWGSRNKFSLLGGMRAVAQMVSYEIPMLLSIVPALLVVGSFSTVAIVNAQEGLQWFVFTPWGLVGFILFFLTGVAEVNRCPFDLPEGESEIIAGFHTEYSGMKFALFYMAEYMNAFSVSALVTTVYLGGWQGPILPSWLWFFAKTFVLISIMMWFRGTFPRMRVDQLMGFAWRGLLPLAFINLLAAALWVHLSFPLNDILSFCILTVSVLMIYVANRKVAPKKRIYKYAYE</sequence>
<feature type="transmembrane region" description="Helical" evidence="5">
    <location>
        <begin position="104"/>
        <end position="124"/>
    </location>
</feature>
<feature type="transmembrane region" description="Helical" evidence="5">
    <location>
        <begin position="206"/>
        <end position="228"/>
    </location>
</feature>
<comment type="caution">
    <text evidence="7">The sequence shown here is derived from an EMBL/GenBank/DDBJ whole genome shotgun (WGS) entry which is preliminary data.</text>
</comment>
<feature type="transmembrane region" description="Helical" evidence="5">
    <location>
        <begin position="290"/>
        <end position="308"/>
    </location>
</feature>
<feature type="transmembrane region" description="Helical" evidence="5">
    <location>
        <begin position="178"/>
        <end position="200"/>
    </location>
</feature>
<name>A0A1G1KX31_9BACT</name>
<keyword evidence="3 5" id="KW-1133">Transmembrane helix</keyword>
<evidence type="ECO:0000313" key="8">
    <source>
        <dbReference type="Proteomes" id="UP000178187"/>
    </source>
</evidence>
<dbReference type="HAMAP" id="MF_01350">
    <property type="entry name" value="NDH1_NuoH"/>
    <property type="match status" value="1"/>
</dbReference>
<keyword evidence="5" id="KW-0830">Ubiquinone</keyword>
<keyword evidence="5" id="KW-1003">Cell membrane</keyword>
<dbReference type="Pfam" id="PF00146">
    <property type="entry name" value="NADHdh"/>
    <property type="match status" value="1"/>
</dbReference>
<dbReference type="GO" id="GO:0048038">
    <property type="term" value="F:quinone binding"/>
    <property type="evidence" value="ECO:0007669"/>
    <property type="project" value="UniProtKB-KW"/>
</dbReference>
<evidence type="ECO:0000256" key="4">
    <source>
        <dbReference type="ARBA" id="ARBA00023136"/>
    </source>
</evidence>
<feature type="transmembrane region" description="Helical" evidence="5">
    <location>
        <begin position="265"/>
        <end position="284"/>
    </location>
</feature>
<comment type="function">
    <text evidence="5">NDH-1 shuttles electrons from NADH, via FMN and iron-sulfur (Fe-S) centers, to quinones in the respiratory chain. The immediate electron acceptor for the enzyme in this species is believed to be ubiquinone. Couples the redox reaction to proton translocation (for every two electrons transferred, four hydrogen ions are translocated across the cytoplasmic membrane), and thus conserves the redox energy in a proton gradient. This subunit may bind ubiquinone.</text>
</comment>
<dbReference type="InterPro" id="IPR001694">
    <property type="entry name" value="NADH_UbQ_OxRdtase_su1/FPO"/>
</dbReference>
<feature type="transmembrane region" description="Helical" evidence="5">
    <location>
        <begin position="136"/>
        <end position="157"/>
    </location>
</feature>
<dbReference type="PROSITE" id="PS00667">
    <property type="entry name" value="COMPLEX1_ND1_1"/>
    <property type="match status" value="1"/>
</dbReference>
<dbReference type="PANTHER" id="PTHR11432:SF3">
    <property type="entry name" value="NADH-UBIQUINONE OXIDOREDUCTASE CHAIN 1"/>
    <property type="match status" value="1"/>
</dbReference>
<keyword evidence="4 5" id="KW-0472">Membrane</keyword>
<dbReference type="EMBL" id="MHFR01000042">
    <property type="protein sequence ID" value="OGW97441.1"/>
    <property type="molecule type" value="Genomic_DNA"/>
</dbReference>
<dbReference type="GO" id="GO:0005886">
    <property type="term" value="C:plasma membrane"/>
    <property type="evidence" value="ECO:0007669"/>
    <property type="project" value="UniProtKB-SubCell"/>
</dbReference>
<dbReference type="PANTHER" id="PTHR11432">
    <property type="entry name" value="NADH DEHYDROGENASE SUBUNIT 1"/>
    <property type="match status" value="1"/>
</dbReference>
<organism evidence="7 8">
    <name type="scientific">Candidatus Danuiimicrobium aquiferis</name>
    <dbReference type="NCBI Taxonomy" id="1801832"/>
    <lineage>
        <taxon>Bacteria</taxon>
        <taxon>Pseudomonadati</taxon>
        <taxon>Candidatus Omnitrophota</taxon>
        <taxon>Candidatus Danuiimicrobium</taxon>
    </lineage>
</organism>
<keyword evidence="5 6" id="KW-0520">NAD</keyword>
<comment type="catalytic activity">
    <reaction evidence="5">
        <text>a quinone + NADH + 5 H(+)(in) = a quinol + NAD(+) + 4 H(+)(out)</text>
        <dbReference type="Rhea" id="RHEA:57888"/>
        <dbReference type="ChEBI" id="CHEBI:15378"/>
        <dbReference type="ChEBI" id="CHEBI:24646"/>
        <dbReference type="ChEBI" id="CHEBI:57540"/>
        <dbReference type="ChEBI" id="CHEBI:57945"/>
        <dbReference type="ChEBI" id="CHEBI:132124"/>
    </reaction>
</comment>
<accession>A0A1G1KX31</accession>
<dbReference type="InterPro" id="IPR018086">
    <property type="entry name" value="NADH_UbQ_OxRdtase_su1_CS"/>
</dbReference>
<evidence type="ECO:0000256" key="1">
    <source>
        <dbReference type="ARBA" id="ARBA00004141"/>
    </source>
</evidence>
<comment type="subcellular location">
    <subcellularLocation>
        <location evidence="5 6">Cell membrane</location>
        <topology evidence="5 6">Multi-pass membrane protein</topology>
    </subcellularLocation>
    <subcellularLocation>
        <location evidence="1">Membrane</location>
        <topology evidence="1">Multi-pass membrane protein</topology>
    </subcellularLocation>
</comment>
<evidence type="ECO:0000313" key="7">
    <source>
        <dbReference type="EMBL" id="OGW97441.1"/>
    </source>
</evidence>
<dbReference type="GO" id="GO:0003954">
    <property type="term" value="F:NADH dehydrogenase activity"/>
    <property type="evidence" value="ECO:0007669"/>
    <property type="project" value="TreeGrafter"/>
</dbReference>
<dbReference type="AlphaFoldDB" id="A0A1G1KX31"/>
<keyword evidence="5" id="KW-1278">Translocase</keyword>
<reference evidence="7 8" key="1">
    <citation type="journal article" date="2016" name="Nat. Commun.">
        <title>Thousands of microbial genomes shed light on interconnected biogeochemical processes in an aquifer system.</title>
        <authorList>
            <person name="Anantharaman K."/>
            <person name="Brown C.T."/>
            <person name="Hug L.A."/>
            <person name="Sharon I."/>
            <person name="Castelle C.J."/>
            <person name="Probst A.J."/>
            <person name="Thomas B.C."/>
            <person name="Singh A."/>
            <person name="Wilkins M.J."/>
            <person name="Karaoz U."/>
            <person name="Brodie E.L."/>
            <person name="Williams K.H."/>
            <person name="Hubbard S.S."/>
            <person name="Banfield J.F."/>
        </authorList>
    </citation>
    <scope>NUCLEOTIDE SEQUENCE [LARGE SCALE GENOMIC DNA]</scope>
</reference>